<proteinExistence type="inferred from homology"/>
<dbReference type="InterPro" id="IPR036397">
    <property type="entry name" value="RNaseH_sf"/>
</dbReference>
<organism evidence="10 11">
    <name type="scientific">Heterodera trifolii</name>
    <dbReference type="NCBI Taxonomy" id="157864"/>
    <lineage>
        <taxon>Eukaryota</taxon>
        <taxon>Metazoa</taxon>
        <taxon>Ecdysozoa</taxon>
        <taxon>Nematoda</taxon>
        <taxon>Chromadorea</taxon>
        <taxon>Rhabditida</taxon>
        <taxon>Tylenchina</taxon>
        <taxon>Tylenchomorpha</taxon>
        <taxon>Tylenchoidea</taxon>
        <taxon>Heteroderidae</taxon>
        <taxon>Heteroderinae</taxon>
        <taxon>Heterodera</taxon>
    </lineage>
</organism>
<evidence type="ECO:0000256" key="1">
    <source>
        <dbReference type="ARBA" id="ARBA00005755"/>
    </source>
</evidence>
<evidence type="ECO:0000313" key="10">
    <source>
        <dbReference type="EMBL" id="KAL3082562.1"/>
    </source>
</evidence>
<evidence type="ECO:0000256" key="6">
    <source>
        <dbReference type="ARBA" id="ARBA00022932"/>
    </source>
</evidence>
<dbReference type="Gene3D" id="3.40.960.10">
    <property type="entry name" value="VSR Endonuclease"/>
    <property type="match status" value="1"/>
</dbReference>
<comment type="catalytic activity">
    <reaction evidence="8">
        <text>DNA(n) + a 2'-deoxyribonucleoside 5'-triphosphate = DNA(n+1) + diphosphate</text>
        <dbReference type="Rhea" id="RHEA:22508"/>
        <dbReference type="Rhea" id="RHEA-COMP:17339"/>
        <dbReference type="Rhea" id="RHEA-COMP:17340"/>
        <dbReference type="ChEBI" id="CHEBI:33019"/>
        <dbReference type="ChEBI" id="CHEBI:61560"/>
        <dbReference type="ChEBI" id="CHEBI:173112"/>
        <dbReference type="EC" id="2.7.7.7"/>
    </reaction>
</comment>
<dbReference type="Proteomes" id="UP001620626">
    <property type="component" value="Unassembled WGS sequence"/>
</dbReference>
<keyword evidence="7" id="KW-0238">DNA-binding</keyword>
<dbReference type="InterPro" id="IPR012337">
    <property type="entry name" value="RNaseH-like_sf"/>
</dbReference>
<dbReference type="Gene3D" id="3.90.1600.10">
    <property type="entry name" value="Palm domain of DNA polymerase"/>
    <property type="match status" value="1"/>
</dbReference>
<dbReference type="SUPFAM" id="SSF56672">
    <property type="entry name" value="DNA/RNA polymerases"/>
    <property type="match status" value="1"/>
</dbReference>
<feature type="domain" description="DNA-directed DNA polymerase family B mitochondria/virus" evidence="9">
    <location>
        <begin position="1396"/>
        <end position="1575"/>
    </location>
</feature>
<dbReference type="InterPro" id="IPR004868">
    <property type="entry name" value="DNA-dir_DNA_pol_B_mt/vir"/>
</dbReference>
<evidence type="ECO:0000256" key="4">
    <source>
        <dbReference type="ARBA" id="ARBA00022695"/>
    </source>
</evidence>
<name>A0ABD2IWK3_9BILA</name>
<keyword evidence="11" id="KW-1185">Reference proteome</keyword>
<evidence type="ECO:0000256" key="5">
    <source>
        <dbReference type="ARBA" id="ARBA00022705"/>
    </source>
</evidence>
<protein>
    <recommendedName>
        <fullName evidence="2">DNA-directed DNA polymerase</fullName>
        <ecNumber evidence="2">2.7.7.7</ecNumber>
    </recommendedName>
</protein>
<dbReference type="GO" id="GO:0042575">
    <property type="term" value="C:DNA polymerase complex"/>
    <property type="evidence" value="ECO:0007669"/>
    <property type="project" value="UniProtKB-ARBA"/>
</dbReference>
<comment type="similarity">
    <text evidence="1">Belongs to the DNA polymerase type-B family.</text>
</comment>
<dbReference type="InterPro" id="IPR023211">
    <property type="entry name" value="DNA_pol_palm_dom_sf"/>
</dbReference>
<keyword evidence="6" id="KW-0239">DNA-directed DNA polymerase</keyword>
<dbReference type="InterPro" id="IPR043502">
    <property type="entry name" value="DNA/RNA_pol_sf"/>
</dbReference>
<keyword evidence="3" id="KW-0808">Transferase</keyword>
<comment type="caution">
    <text evidence="10">The sequence shown here is derived from an EMBL/GenBank/DDBJ whole genome shotgun (WGS) entry which is preliminary data.</text>
</comment>
<dbReference type="GO" id="GO:0006260">
    <property type="term" value="P:DNA replication"/>
    <property type="evidence" value="ECO:0007669"/>
    <property type="project" value="UniProtKB-KW"/>
</dbReference>
<dbReference type="GO" id="GO:0003677">
    <property type="term" value="F:DNA binding"/>
    <property type="evidence" value="ECO:0007669"/>
    <property type="project" value="UniProtKB-KW"/>
</dbReference>
<evidence type="ECO:0000256" key="3">
    <source>
        <dbReference type="ARBA" id="ARBA00022679"/>
    </source>
</evidence>
<dbReference type="Gene3D" id="1.10.287.690">
    <property type="entry name" value="Helix hairpin bin"/>
    <property type="match status" value="1"/>
</dbReference>
<feature type="domain" description="DNA-directed DNA polymerase family B mitochondria/virus" evidence="9">
    <location>
        <begin position="1057"/>
        <end position="1265"/>
    </location>
</feature>
<dbReference type="Gene3D" id="3.30.420.10">
    <property type="entry name" value="Ribonuclease H-like superfamily/Ribonuclease H"/>
    <property type="match status" value="1"/>
</dbReference>
<dbReference type="PANTHER" id="PTHR33568:SF3">
    <property type="entry name" value="DNA-DIRECTED DNA POLYMERASE"/>
    <property type="match status" value="1"/>
</dbReference>
<evidence type="ECO:0000313" key="11">
    <source>
        <dbReference type="Proteomes" id="UP001620626"/>
    </source>
</evidence>
<dbReference type="Pfam" id="PF03175">
    <property type="entry name" value="DNA_pol_B_2"/>
    <property type="match status" value="2"/>
</dbReference>
<sequence length="1870" mass="214648">MRWSNTGNSSAADKNGEHQPKLYTFMEQYFNSKLNSQILQKKNKKQIGSSKRRFRWLFKKPKKDDANASDVQTLSKTDCAFVHFGTALLHRIDSRLIGTISAELSDFKNLISEREKECGTKAHREFDTRSSFFRDKITRDNTPSQRCVRLEMDLFREPLWNYARMVGIDSNKCLAVLQFGKALRKRIQAKLDSAVEMEKQQQQNPIENPSKMNEFKILKKIFEEIKDKENYGKMQMYEETFHMDLLVQEGIAALNELLAILDQIIGHYAAGTEESCQLGKRRSIVLNTFTREKINFSKILFETLSKHFQNVNYDEKRQLLSFPLSTGEHIITRLSELIRQQRHTIQKHKLDGLCRQIDVKKTIQNIASMEPIHFYERKLTLSSDEWINFDLFLSMAIRLSAQIERNDCLNALLFGSPSYHSDYFFFDYKIQITNGNLVEMNTPSWHVPYFVYWGNNKDWMVRLYDHKRSDEAVEEALVQREAHGFEVAALGVGGVHFPRNPKGIEPFCGFEVAATGVQVNGKEVPIFGQWIKMNGAEAQSLCPCPMLLLFSADIIIVRMIPTNISWLSIDECLCPEMDNICYHPSGYRKPVVCAHKMVRNISQHLSTPPPPIDQIPNVSSPCGAVCFDSILLLVVVLQICILLLMLLFCFCSLRLATRCHTYSVNARRSIARRTQRAAAATLTAFNSRTSAPPSNVAEPLAIRGRLESIEQAVVVTACSMLSRRRCRLGQRGQFHQDIVQLMRQIKAPFDLEAYDADTYVPLVINYWNNAQQQHRFSLFIFGSIGHYKPIYKYIDNTYDTPLALYFNNNHFDGVHFLSGLFGGKKYCLECEKPYKKPKEHMQSCKAHCLMCSRVGPEFPCSSEDDGFFKQCSGCSKNFRNSSCYDHHLRSNFCKHSKKCKDCGIIWNVADNNRKGRDGHVCGEKFCQLCNNFHSTERGCFIQQIKPKEQPPYRIVAFDLETMQHLPADPLLPERRKHEPNFIAAKVVCPGCIESGKWRNPTADCSICGPHRTVTFSQRPFNDTIVDKQVVTENPLQAFVGWLINDLPIKFDTYAYSHFGGRFDMVITFRELFRRGYNPEMIRQGNKMYEMKIGAQKKRNPNIVFRDSFNLMPCALGQLVPAYGLDVEEKPFFPHMANRPDNYGHQIFPSPEDYLAQGMMPEKRRQFDNWFEQHRREPFLLDEALASYCTNDVEILMAALVAFRSEFFSITRRECYVDGVDDRKNHGGIDVLKQCMTIASACMKHFRTNHLDADHLAIVPERGYDNAQNQSLLALRFFKWYEEKHNLKLQTAHSAGGEKRMGNYSLDAWIETEKRAIEVNGCVWHGCSKCFPEDNMLLPNGKSAGEVRERDGKRLEFLRKQLGRVDVYWECEIERMLAEDAEMRCAFASYVDDGPLDIRAAFMGGRTGPLKLFHKAQEGERISYFDFTSLYPFINFNTSYPTGHPKVHVLNEEVEWKCATDNPFDLSILKVWVLPPRRCDVPVLPVKVNDRLCFPLCFKCAKDYPTGGVDDTYNCRHSDQQRGWVSTCTSMELNAALDEGYRVTKVFRVLQYEKSDDQLFRSYISEFMAHKIQASGFDANIKGNTNLEAQFVSECYEKFGITIDPTKMAPNKGKRSIAKLCLNNLWGRFSLRNFGLSQTLITDDPSVLAEYLDNRSLDVTAIDELDEEHILISYETKKEWVEEHDCSNIVISLWTTSAARLLLLKAMQMVVRTPGCVLLYTDTDSLIFAHLIGACPLQTGPHLGQFTDEYPNHEILEFCSGGAKQYGLKLRRKDAPPDADLEYVLKVRGMTLNYDVIKNQGLRYETFKEKVLRFGETGEPQPINVIYPNFLRPSIKDGRVTSCPLQKIYKPFVGKGVVGADLRVLDFGHTL</sequence>
<accession>A0ABD2IWK3</accession>
<evidence type="ECO:0000256" key="2">
    <source>
        <dbReference type="ARBA" id="ARBA00012417"/>
    </source>
</evidence>
<dbReference type="PANTHER" id="PTHR33568">
    <property type="entry name" value="DNA POLYMERASE"/>
    <property type="match status" value="1"/>
</dbReference>
<dbReference type="SUPFAM" id="SSF53098">
    <property type="entry name" value="Ribonuclease H-like"/>
    <property type="match status" value="1"/>
</dbReference>
<evidence type="ECO:0000259" key="9">
    <source>
        <dbReference type="Pfam" id="PF03175"/>
    </source>
</evidence>
<dbReference type="EMBL" id="JBICBT010001106">
    <property type="protein sequence ID" value="KAL3082562.1"/>
    <property type="molecule type" value="Genomic_DNA"/>
</dbReference>
<evidence type="ECO:0000256" key="8">
    <source>
        <dbReference type="ARBA" id="ARBA00049244"/>
    </source>
</evidence>
<keyword evidence="5" id="KW-0235">DNA replication</keyword>
<reference evidence="10 11" key="1">
    <citation type="submission" date="2024-10" db="EMBL/GenBank/DDBJ databases">
        <authorList>
            <person name="Kim D."/>
        </authorList>
    </citation>
    <scope>NUCLEOTIDE SEQUENCE [LARGE SCALE GENOMIC DNA]</scope>
    <source>
        <strain evidence="10">BH-2024</strain>
    </source>
</reference>
<gene>
    <name evidence="10" type="ORF">niasHT_030576</name>
</gene>
<evidence type="ECO:0000256" key="7">
    <source>
        <dbReference type="ARBA" id="ARBA00023125"/>
    </source>
</evidence>
<keyword evidence="4" id="KW-0548">Nucleotidyltransferase</keyword>
<dbReference type="GO" id="GO:0003887">
    <property type="term" value="F:DNA-directed DNA polymerase activity"/>
    <property type="evidence" value="ECO:0007669"/>
    <property type="project" value="UniProtKB-KW"/>
</dbReference>
<dbReference type="EC" id="2.7.7.7" evidence="2"/>